<sequence length="154" mass="16965">MEHRITASWARDGATFERNNYQRDHRVRFAGGQEIGASSAASYNGNPDLADPEQLLLAALASCHMLTFLAVAANRGYVIEHYTDEAVCELGQNPEGQTAVVRAVLSPKVRFSGDKQPDQELFRQLHERAHKACFIGNSIRTKVDLDPVLLSAAD</sequence>
<dbReference type="InterPro" id="IPR015946">
    <property type="entry name" value="KH_dom-like_a/b"/>
</dbReference>
<evidence type="ECO:0000313" key="1">
    <source>
        <dbReference type="EMBL" id="AVP97683.1"/>
    </source>
</evidence>
<dbReference type="SUPFAM" id="SSF82784">
    <property type="entry name" value="OsmC-like"/>
    <property type="match status" value="1"/>
</dbReference>
<dbReference type="Gene3D" id="3.30.300.20">
    <property type="match status" value="1"/>
</dbReference>
<dbReference type="Pfam" id="PF02566">
    <property type="entry name" value="OsmC"/>
    <property type="match status" value="1"/>
</dbReference>
<dbReference type="InterPro" id="IPR036102">
    <property type="entry name" value="OsmC/Ohrsf"/>
</dbReference>
<dbReference type="OrthoDB" id="9795405at2"/>
<dbReference type="PANTHER" id="PTHR42830:SF2">
    <property type="entry name" value="OSMC_OHR FAMILY PROTEIN"/>
    <property type="match status" value="1"/>
</dbReference>
<name>A0A2P1PS54_9GAMM</name>
<gene>
    <name evidence="1" type="ORF">C7S18_10935</name>
</gene>
<dbReference type="RefSeq" id="WP_106891603.1">
    <property type="nucleotide sequence ID" value="NZ_CP027860.1"/>
</dbReference>
<protein>
    <submittedName>
        <fullName evidence="1">Osmotically inducible protein OsmC</fullName>
    </submittedName>
</protein>
<reference evidence="1 2" key="2">
    <citation type="submission" date="2018-03" db="EMBL/GenBank/DDBJ databases">
        <authorList>
            <person name="Keele B.F."/>
        </authorList>
    </citation>
    <scope>NUCLEOTIDE SEQUENCE [LARGE SCALE GENOMIC DNA]</scope>
    <source>
        <strain evidence="1 2">D13</strain>
    </source>
</reference>
<accession>A0A2P1PS54</accession>
<evidence type="ECO:0000313" key="2">
    <source>
        <dbReference type="Proteomes" id="UP000241074"/>
    </source>
</evidence>
<organism evidence="1 2">
    <name type="scientific">Ahniella affigens</name>
    <dbReference type="NCBI Taxonomy" id="2021234"/>
    <lineage>
        <taxon>Bacteria</taxon>
        <taxon>Pseudomonadati</taxon>
        <taxon>Pseudomonadota</taxon>
        <taxon>Gammaproteobacteria</taxon>
        <taxon>Lysobacterales</taxon>
        <taxon>Rhodanobacteraceae</taxon>
        <taxon>Ahniella</taxon>
    </lineage>
</organism>
<dbReference type="Proteomes" id="UP000241074">
    <property type="component" value="Chromosome"/>
</dbReference>
<dbReference type="EMBL" id="CP027860">
    <property type="protein sequence ID" value="AVP97683.1"/>
    <property type="molecule type" value="Genomic_DNA"/>
</dbReference>
<reference evidence="1 2" key="1">
    <citation type="submission" date="2018-03" db="EMBL/GenBank/DDBJ databases">
        <title>Ahniella affigens gen. nov., sp. nov., a gammaproteobacterium isolated from sandy soil near a stream.</title>
        <authorList>
            <person name="Ko Y."/>
            <person name="Kim J.-H."/>
        </authorList>
    </citation>
    <scope>NUCLEOTIDE SEQUENCE [LARGE SCALE GENOMIC DNA]</scope>
    <source>
        <strain evidence="1 2">D13</strain>
    </source>
</reference>
<dbReference type="AlphaFoldDB" id="A0A2P1PS54"/>
<dbReference type="InterPro" id="IPR003718">
    <property type="entry name" value="OsmC/Ohr_fam"/>
</dbReference>
<dbReference type="PANTHER" id="PTHR42830">
    <property type="entry name" value="OSMOTICALLY INDUCIBLE FAMILY PROTEIN"/>
    <property type="match status" value="1"/>
</dbReference>
<dbReference type="KEGG" id="xba:C7S18_10935"/>
<proteinExistence type="predicted"/>
<dbReference type="InterPro" id="IPR052707">
    <property type="entry name" value="OsmC_Ohr_Peroxiredoxin"/>
</dbReference>
<keyword evidence="2" id="KW-1185">Reference proteome</keyword>